<reference evidence="2" key="1">
    <citation type="submission" date="2017-06" db="EMBL/GenBank/DDBJ databases">
        <title>Genome analysis of Fimbriiglobus ruber SP5, the first member of the order Planctomycetales with confirmed chitinolytic capability.</title>
        <authorList>
            <person name="Ravin N.V."/>
            <person name="Rakitin A.L."/>
            <person name="Ivanova A.A."/>
            <person name="Beletsky A.V."/>
            <person name="Kulichevskaya I.S."/>
            <person name="Mardanov A.V."/>
            <person name="Dedysh S.N."/>
        </authorList>
    </citation>
    <scope>NUCLEOTIDE SEQUENCE [LARGE SCALE GENOMIC DNA]</scope>
    <source>
        <strain evidence="2">SP5</strain>
    </source>
</reference>
<name>A0A225DIW9_9BACT</name>
<dbReference type="EMBL" id="NIDE01000014">
    <property type="protein sequence ID" value="OWK38518.1"/>
    <property type="molecule type" value="Genomic_DNA"/>
</dbReference>
<accession>A0A225DIW9</accession>
<dbReference type="OrthoDB" id="280448at2"/>
<proteinExistence type="predicted"/>
<comment type="caution">
    <text evidence="1">The sequence shown here is derived from an EMBL/GenBank/DDBJ whole genome shotgun (WGS) entry which is preliminary data.</text>
</comment>
<dbReference type="AlphaFoldDB" id="A0A225DIW9"/>
<dbReference type="Proteomes" id="UP000214646">
    <property type="component" value="Unassembled WGS sequence"/>
</dbReference>
<keyword evidence="2" id="KW-1185">Reference proteome</keyword>
<gene>
    <name evidence="1" type="ORF">FRUB_07638</name>
</gene>
<dbReference type="RefSeq" id="WP_088258298.1">
    <property type="nucleotide sequence ID" value="NZ_NIDE01000014.1"/>
</dbReference>
<evidence type="ECO:0000313" key="2">
    <source>
        <dbReference type="Proteomes" id="UP000214646"/>
    </source>
</evidence>
<protein>
    <submittedName>
        <fullName evidence="1">Uncharacterized protein</fullName>
    </submittedName>
</protein>
<evidence type="ECO:0000313" key="1">
    <source>
        <dbReference type="EMBL" id="OWK38518.1"/>
    </source>
</evidence>
<organism evidence="1 2">
    <name type="scientific">Fimbriiglobus ruber</name>
    <dbReference type="NCBI Taxonomy" id="1908690"/>
    <lineage>
        <taxon>Bacteria</taxon>
        <taxon>Pseudomonadati</taxon>
        <taxon>Planctomycetota</taxon>
        <taxon>Planctomycetia</taxon>
        <taxon>Gemmatales</taxon>
        <taxon>Gemmataceae</taxon>
        <taxon>Fimbriiglobus</taxon>
    </lineage>
</organism>
<sequence>MAKTVRVVRDDAYEEMGAAYQRVLTAALDAALRESGVKSAATRRKVAESFVFALGEFHDSGWLRPAEGAAPVYPVLCFTERFLNVDTPPSALGTVYAPSPGFAFHEYAHGSVEAFHAGDPAAQIETGSFGGEG</sequence>